<accession>A0A2W4Z0A5</accession>
<dbReference type="Gene3D" id="3.20.20.80">
    <property type="entry name" value="Glycosidases"/>
    <property type="match status" value="1"/>
</dbReference>
<feature type="chain" id="PRO_5016113801" description="Glycoside hydrolase family 5 domain-containing protein" evidence="1">
    <location>
        <begin position="26"/>
        <end position="452"/>
    </location>
</feature>
<comment type="caution">
    <text evidence="2">The sequence shown here is derived from an EMBL/GenBank/DDBJ whole genome shotgun (WGS) entry which is preliminary data.</text>
</comment>
<dbReference type="GO" id="GO:0004553">
    <property type="term" value="F:hydrolase activity, hydrolyzing O-glycosyl compounds"/>
    <property type="evidence" value="ECO:0007669"/>
    <property type="project" value="TreeGrafter"/>
</dbReference>
<dbReference type="InterPro" id="IPR051923">
    <property type="entry name" value="Glycosyl_Hydrolase_39"/>
</dbReference>
<evidence type="ECO:0000313" key="2">
    <source>
        <dbReference type="EMBL" id="PZO75146.1"/>
    </source>
</evidence>
<dbReference type="SUPFAM" id="SSF51445">
    <property type="entry name" value="(Trans)glycosidases"/>
    <property type="match status" value="1"/>
</dbReference>
<organism evidence="2 3">
    <name type="scientific">Sphingomonas hengshuiensis</name>
    <dbReference type="NCBI Taxonomy" id="1609977"/>
    <lineage>
        <taxon>Bacteria</taxon>
        <taxon>Pseudomonadati</taxon>
        <taxon>Pseudomonadota</taxon>
        <taxon>Alphaproteobacteria</taxon>
        <taxon>Sphingomonadales</taxon>
        <taxon>Sphingomonadaceae</taxon>
        <taxon>Sphingomonas</taxon>
    </lineage>
</organism>
<keyword evidence="1" id="KW-0732">Signal</keyword>
<name>A0A2W4Z0A5_9SPHN</name>
<reference evidence="2 3" key="1">
    <citation type="submission" date="2017-08" db="EMBL/GenBank/DDBJ databases">
        <title>Infants hospitalized years apart are colonized by the same room-sourced microbial strains.</title>
        <authorList>
            <person name="Brooks B."/>
            <person name="Olm M.R."/>
            <person name="Firek B.A."/>
            <person name="Baker R."/>
            <person name="Thomas B.C."/>
            <person name="Morowitz M.J."/>
            <person name="Banfield J.F."/>
        </authorList>
    </citation>
    <scope>NUCLEOTIDE SEQUENCE [LARGE SCALE GENOMIC DNA]</scope>
    <source>
        <strain evidence="2">S2_018_000_R3_110</strain>
    </source>
</reference>
<dbReference type="Proteomes" id="UP000248614">
    <property type="component" value="Unassembled WGS sequence"/>
</dbReference>
<dbReference type="PANTHER" id="PTHR12631:SF10">
    <property type="entry name" value="BETA-XYLOSIDASE-LIKE PROTEIN-RELATED"/>
    <property type="match status" value="1"/>
</dbReference>
<sequence>MASAGLVGVAAVALSLLWSGGTMHAAEPVSLKLDYAGLPTRATPLVMGVGVHFGLNQAFGYEAAPTAKAIATLGVDSFRDDLPWQVFKRNGLDQPGSLSPRLAGMVAATPARPLLALDYGHPAFRKGASPIDEEGRAKFAAFAGEATGAMRASPPMYEVWNEWNLGAVLGRPKLTDAGRPDDPRSAGNYTALARRTVAAIRKADPNAFVLVGAAGEDPQWQWVDAIVAQGAARQASGLSVHYYNHCLRPGYRTATEAIGRIEALRRKLVASQGDKAPQLYITETGWPTTTGGHCDIPRQAAGDNTAQFLLWAAATPWIGGVWIYQLRDQGRNPTELEDNFGLFDYDYRPKPAACMVADVTRIVHGAKRWRVLRQAGGLTLIQLDGAKGRQLVAFAEQQGQVAHLSFAGRPVAARPLCQAAPSAAATTIDVGTRPVVIDAASLSGVPLSATFG</sequence>
<dbReference type="PANTHER" id="PTHR12631">
    <property type="entry name" value="ALPHA-L-IDURONIDASE"/>
    <property type="match status" value="1"/>
</dbReference>
<evidence type="ECO:0008006" key="4">
    <source>
        <dbReference type="Google" id="ProtNLM"/>
    </source>
</evidence>
<proteinExistence type="predicted"/>
<evidence type="ECO:0000313" key="3">
    <source>
        <dbReference type="Proteomes" id="UP000248614"/>
    </source>
</evidence>
<dbReference type="EMBL" id="QFNF01000035">
    <property type="protein sequence ID" value="PZO75146.1"/>
    <property type="molecule type" value="Genomic_DNA"/>
</dbReference>
<dbReference type="AlphaFoldDB" id="A0A2W4Z0A5"/>
<protein>
    <recommendedName>
        <fullName evidence="4">Glycoside hydrolase family 5 domain-containing protein</fullName>
    </recommendedName>
</protein>
<dbReference type="InterPro" id="IPR017853">
    <property type="entry name" value="GH"/>
</dbReference>
<evidence type="ECO:0000256" key="1">
    <source>
        <dbReference type="SAM" id="SignalP"/>
    </source>
</evidence>
<gene>
    <name evidence="2" type="ORF">DI632_12305</name>
</gene>
<feature type="signal peptide" evidence="1">
    <location>
        <begin position="1"/>
        <end position="25"/>
    </location>
</feature>